<dbReference type="PRINTS" id="PR00370">
    <property type="entry name" value="FMOXYGENASE"/>
</dbReference>
<reference evidence="10" key="2">
    <citation type="submission" date="2025-09" db="UniProtKB">
        <authorList>
            <consortium name="Ensembl"/>
        </authorList>
    </citation>
    <scope>IDENTIFICATION</scope>
</reference>
<dbReference type="InterPro" id="IPR000960">
    <property type="entry name" value="Flavin_mOase"/>
</dbReference>
<dbReference type="PANTHER" id="PTHR23023">
    <property type="entry name" value="DIMETHYLANILINE MONOOXYGENASE"/>
    <property type="match status" value="1"/>
</dbReference>
<evidence type="ECO:0000256" key="9">
    <source>
        <dbReference type="SAM" id="SignalP"/>
    </source>
</evidence>
<reference evidence="10" key="1">
    <citation type="submission" date="2025-08" db="UniProtKB">
        <authorList>
            <consortium name="Ensembl"/>
        </authorList>
    </citation>
    <scope>IDENTIFICATION</scope>
</reference>
<accession>A0A8C0B4D8</accession>
<name>A0A8C0B4D8_9AVES</name>
<keyword evidence="6 8" id="KW-0560">Oxidoreductase</keyword>
<keyword evidence="4 8" id="KW-0274">FAD</keyword>
<keyword evidence="7 8" id="KW-0503">Monooxygenase</keyword>
<dbReference type="InterPro" id="IPR036188">
    <property type="entry name" value="FAD/NAD-bd_sf"/>
</dbReference>
<evidence type="ECO:0000256" key="4">
    <source>
        <dbReference type="ARBA" id="ARBA00022827"/>
    </source>
</evidence>
<keyword evidence="9" id="KW-0732">Signal</keyword>
<dbReference type="InterPro" id="IPR050346">
    <property type="entry name" value="FMO-like"/>
</dbReference>
<dbReference type="Ensembl" id="ENSBJAT00000011769.1">
    <property type="protein sequence ID" value="ENSBJAP00000011445.1"/>
    <property type="gene ID" value="ENSBJAG00000007744.1"/>
</dbReference>
<dbReference type="GO" id="GO:0050660">
    <property type="term" value="F:flavin adenine dinucleotide binding"/>
    <property type="evidence" value="ECO:0007669"/>
    <property type="project" value="InterPro"/>
</dbReference>
<dbReference type="EC" id="1.-.-.-" evidence="8"/>
<keyword evidence="3 8" id="KW-0285">Flavoprotein</keyword>
<evidence type="ECO:0000256" key="3">
    <source>
        <dbReference type="ARBA" id="ARBA00022630"/>
    </source>
</evidence>
<evidence type="ECO:0000256" key="6">
    <source>
        <dbReference type="ARBA" id="ARBA00023002"/>
    </source>
</evidence>
<organism evidence="10 11">
    <name type="scientific">Buteo japonicus</name>
    <dbReference type="NCBI Taxonomy" id="224669"/>
    <lineage>
        <taxon>Eukaryota</taxon>
        <taxon>Metazoa</taxon>
        <taxon>Chordata</taxon>
        <taxon>Craniata</taxon>
        <taxon>Vertebrata</taxon>
        <taxon>Euteleostomi</taxon>
        <taxon>Archelosauria</taxon>
        <taxon>Archosauria</taxon>
        <taxon>Dinosauria</taxon>
        <taxon>Saurischia</taxon>
        <taxon>Theropoda</taxon>
        <taxon>Coelurosauria</taxon>
        <taxon>Aves</taxon>
        <taxon>Neognathae</taxon>
        <taxon>Neoaves</taxon>
        <taxon>Telluraves</taxon>
        <taxon>Accipitrimorphae</taxon>
        <taxon>Accipitriformes</taxon>
        <taxon>Accipitridae</taxon>
        <taxon>Accipitrinae</taxon>
        <taxon>Buteo</taxon>
    </lineage>
</organism>
<evidence type="ECO:0000313" key="11">
    <source>
        <dbReference type="Proteomes" id="UP000694555"/>
    </source>
</evidence>
<keyword evidence="5" id="KW-0521">NADP</keyword>
<proteinExistence type="inferred from homology"/>
<dbReference type="InterPro" id="IPR020946">
    <property type="entry name" value="Flavin_mOase-like"/>
</dbReference>
<keyword evidence="11" id="KW-1185">Reference proteome</keyword>
<dbReference type="AlphaFoldDB" id="A0A8C0B4D8"/>
<dbReference type="Gene3D" id="3.50.50.60">
    <property type="entry name" value="FAD/NAD(P)-binding domain"/>
    <property type="match status" value="1"/>
</dbReference>
<evidence type="ECO:0000256" key="5">
    <source>
        <dbReference type="ARBA" id="ARBA00022857"/>
    </source>
</evidence>
<feature type="signal peptide" evidence="9">
    <location>
        <begin position="1"/>
        <end position="18"/>
    </location>
</feature>
<evidence type="ECO:0000256" key="8">
    <source>
        <dbReference type="RuleBase" id="RU361177"/>
    </source>
</evidence>
<evidence type="ECO:0000256" key="1">
    <source>
        <dbReference type="ARBA" id="ARBA00001974"/>
    </source>
</evidence>
<comment type="similarity">
    <text evidence="2 8">Belongs to the FMO family.</text>
</comment>
<feature type="chain" id="PRO_5034750277" description="Flavin-containing monooxygenase" evidence="9">
    <location>
        <begin position="19"/>
        <end position="159"/>
    </location>
</feature>
<dbReference type="GO" id="GO:0050661">
    <property type="term" value="F:NADP binding"/>
    <property type="evidence" value="ECO:0007669"/>
    <property type="project" value="InterPro"/>
</dbReference>
<dbReference type="Pfam" id="PF00743">
    <property type="entry name" value="FMO-like"/>
    <property type="match status" value="1"/>
</dbReference>
<sequence>MAARRVAIIGAGASGLCALKCCLDEGLVPTCFERSGDIGGLWRFEEHPEEGRASIYRSVIINTSKEMMCFSDFPIPEDFPNYMHNSKIMEYFRMYAQHFDLLRHIRFRVRLLLPLPRRLCEGGGEPDPPLQIHVPPWPGEADAGFHRPHPASGCHHAHL</sequence>
<dbReference type="SUPFAM" id="SSF51905">
    <property type="entry name" value="FAD/NAD(P)-binding domain"/>
    <property type="match status" value="1"/>
</dbReference>
<dbReference type="Proteomes" id="UP000694555">
    <property type="component" value="Unplaced"/>
</dbReference>
<evidence type="ECO:0000256" key="2">
    <source>
        <dbReference type="ARBA" id="ARBA00009183"/>
    </source>
</evidence>
<protein>
    <recommendedName>
        <fullName evidence="8">Flavin-containing monooxygenase</fullName>
        <ecNumber evidence="8">1.-.-.-</ecNumber>
    </recommendedName>
</protein>
<dbReference type="GO" id="GO:0004499">
    <property type="term" value="F:N,N-dimethylaniline monooxygenase activity"/>
    <property type="evidence" value="ECO:0007669"/>
    <property type="project" value="InterPro"/>
</dbReference>
<comment type="cofactor">
    <cofactor evidence="1 8">
        <name>FAD</name>
        <dbReference type="ChEBI" id="CHEBI:57692"/>
    </cofactor>
</comment>
<evidence type="ECO:0000313" key="10">
    <source>
        <dbReference type="Ensembl" id="ENSBJAP00000011445.1"/>
    </source>
</evidence>
<evidence type="ECO:0000256" key="7">
    <source>
        <dbReference type="ARBA" id="ARBA00023033"/>
    </source>
</evidence>